<name>A0A9P4P993_9PLEO</name>
<proteinExistence type="predicted"/>
<dbReference type="EMBL" id="MU001507">
    <property type="protein sequence ID" value="KAF2440755.1"/>
    <property type="molecule type" value="Genomic_DNA"/>
</dbReference>
<gene>
    <name evidence="1" type="ORF">P171DRAFT_107401</name>
</gene>
<dbReference type="AlphaFoldDB" id="A0A9P4P993"/>
<sequence length="112" mass="12231">MQVSTATKLAHVEGAGAVNVRSRSKPRGDQVPSTFRGGKCMKLVGQWHFICVTICGCYVRRDHDDMPDTRCHWLSVEGGFSAYGSGATPSGRPLRALPLSLACLRNKPTLDW</sequence>
<evidence type="ECO:0000313" key="2">
    <source>
        <dbReference type="Proteomes" id="UP000799764"/>
    </source>
</evidence>
<reference evidence="1" key="1">
    <citation type="journal article" date="2020" name="Stud. Mycol.">
        <title>101 Dothideomycetes genomes: a test case for predicting lifestyles and emergence of pathogens.</title>
        <authorList>
            <person name="Haridas S."/>
            <person name="Albert R."/>
            <person name="Binder M."/>
            <person name="Bloem J."/>
            <person name="Labutti K."/>
            <person name="Salamov A."/>
            <person name="Andreopoulos B."/>
            <person name="Baker S."/>
            <person name="Barry K."/>
            <person name="Bills G."/>
            <person name="Bluhm B."/>
            <person name="Cannon C."/>
            <person name="Castanera R."/>
            <person name="Culley D."/>
            <person name="Daum C."/>
            <person name="Ezra D."/>
            <person name="Gonzalez J."/>
            <person name="Henrissat B."/>
            <person name="Kuo A."/>
            <person name="Liang C."/>
            <person name="Lipzen A."/>
            <person name="Lutzoni F."/>
            <person name="Magnuson J."/>
            <person name="Mondo S."/>
            <person name="Nolan M."/>
            <person name="Ohm R."/>
            <person name="Pangilinan J."/>
            <person name="Park H.-J."/>
            <person name="Ramirez L."/>
            <person name="Alfaro M."/>
            <person name="Sun H."/>
            <person name="Tritt A."/>
            <person name="Yoshinaga Y."/>
            <person name="Zwiers L.-H."/>
            <person name="Turgeon B."/>
            <person name="Goodwin S."/>
            <person name="Spatafora J."/>
            <person name="Crous P."/>
            <person name="Grigoriev I."/>
        </authorList>
    </citation>
    <scope>NUCLEOTIDE SEQUENCE</scope>
    <source>
        <strain evidence="1">CBS 690.94</strain>
    </source>
</reference>
<keyword evidence="2" id="KW-1185">Reference proteome</keyword>
<organism evidence="1 2">
    <name type="scientific">Karstenula rhodostoma CBS 690.94</name>
    <dbReference type="NCBI Taxonomy" id="1392251"/>
    <lineage>
        <taxon>Eukaryota</taxon>
        <taxon>Fungi</taxon>
        <taxon>Dikarya</taxon>
        <taxon>Ascomycota</taxon>
        <taxon>Pezizomycotina</taxon>
        <taxon>Dothideomycetes</taxon>
        <taxon>Pleosporomycetidae</taxon>
        <taxon>Pleosporales</taxon>
        <taxon>Massarineae</taxon>
        <taxon>Didymosphaeriaceae</taxon>
        <taxon>Karstenula</taxon>
    </lineage>
</organism>
<protein>
    <submittedName>
        <fullName evidence="1">Uncharacterized protein</fullName>
    </submittedName>
</protein>
<dbReference type="Proteomes" id="UP000799764">
    <property type="component" value="Unassembled WGS sequence"/>
</dbReference>
<comment type="caution">
    <text evidence="1">The sequence shown here is derived from an EMBL/GenBank/DDBJ whole genome shotgun (WGS) entry which is preliminary data.</text>
</comment>
<accession>A0A9P4P993</accession>
<evidence type="ECO:0000313" key="1">
    <source>
        <dbReference type="EMBL" id="KAF2440755.1"/>
    </source>
</evidence>